<dbReference type="RefSeq" id="WP_204890662.1">
    <property type="nucleotide sequence ID" value="NZ_JBHUFW010000011.1"/>
</dbReference>
<comment type="caution">
    <text evidence="1">The sequence shown here is derived from an EMBL/GenBank/DDBJ whole genome shotgun (WGS) entry which is preliminary data.</text>
</comment>
<evidence type="ECO:0000313" key="1">
    <source>
        <dbReference type="EMBL" id="MFD1864287.1"/>
    </source>
</evidence>
<sequence>MSHAAETSREIYELRSFDDQIDEDQIQSQIHSIHNDQIKFAISRFPQAAAKDTQSTQDAREIRINLQKRKKRLVVPVKRGQCQGNGAHQK</sequence>
<dbReference type="Proteomes" id="UP001597273">
    <property type="component" value="Unassembled WGS sequence"/>
</dbReference>
<gene>
    <name evidence="1" type="ORF">ACFSDB_15365</name>
</gene>
<protein>
    <submittedName>
        <fullName evidence="1">Uncharacterized protein</fullName>
    </submittedName>
</protein>
<keyword evidence="2" id="KW-1185">Reference proteome</keyword>
<accession>A0ABW4QKW8</accession>
<name>A0ABW4QKW8_9BACL</name>
<dbReference type="EMBL" id="JBHUFW010000011">
    <property type="protein sequence ID" value="MFD1864287.1"/>
    <property type="molecule type" value="Genomic_DNA"/>
</dbReference>
<organism evidence="1 2">
    <name type="scientific">Planococcus chinensis</name>
    <dbReference type="NCBI Taxonomy" id="272917"/>
    <lineage>
        <taxon>Bacteria</taxon>
        <taxon>Bacillati</taxon>
        <taxon>Bacillota</taxon>
        <taxon>Bacilli</taxon>
        <taxon>Bacillales</taxon>
        <taxon>Caryophanaceae</taxon>
        <taxon>Planococcus</taxon>
    </lineage>
</organism>
<reference evidence="2" key="1">
    <citation type="journal article" date="2019" name="Int. J. Syst. Evol. Microbiol.">
        <title>The Global Catalogue of Microorganisms (GCM) 10K type strain sequencing project: providing services to taxonomists for standard genome sequencing and annotation.</title>
        <authorList>
            <consortium name="The Broad Institute Genomics Platform"/>
            <consortium name="The Broad Institute Genome Sequencing Center for Infectious Disease"/>
            <person name="Wu L."/>
            <person name="Ma J."/>
        </authorList>
    </citation>
    <scope>NUCLEOTIDE SEQUENCE [LARGE SCALE GENOMIC DNA]</scope>
    <source>
        <strain evidence="2">CGMCC 1.15475</strain>
    </source>
</reference>
<evidence type="ECO:0000313" key="2">
    <source>
        <dbReference type="Proteomes" id="UP001597273"/>
    </source>
</evidence>
<proteinExistence type="predicted"/>